<organism evidence="1 2">
    <name type="scientific">Ferrimonas marina</name>
    <dbReference type="NCBI Taxonomy" id="299255"/>
    <lineage>
        <taxon>Bacteria</taxon>
        <taxon>Pseudomonadati</taxon>
        <taxon>Pseudomonadota</taxon>
        <taxon>Gammaproteobacteria</taxon>
        <taxon>Alteromonadales</taxon>
        <taxon>Ferrimonadaceae</taxon>
        <taxon>Ferrimonas</taxon>
    </lineage>
</organism>
<sequence length="363" mass="40473">MSLLLLTACSSETETLEPRQVRLTATGSELAASQSDYQPHRGRILSGYQLQVADAKGERTLEGINLNQGVELTLYGAADLSLSHPEFRELQAPSSHYALQGEVRVGQYDTAFEIEMHNRRWGMVAVQADEAQSDLPTLDDQPLQAEPEFQWLYAPESSVPYLLVVPTYKGIVYADHSPKAGHLQRYILEIDDTQGVIKLKDEWVMDDPESLRPGTELDQLIEKYGLNAEATQALCRQDTAQCRVHRSELEQDELVLLWQSEDADHAIGLAFGEAQQPGQPRLYVASQGERASQAWLHTQHAKPMLAVHRQADQETLWLDDGSVAAAEFAQQCVDSPFCRLKMGSDNIEIAEPMAAVKQYLSTL</sequence>
<evidence type="ECO:0000313" key="2">
    <source>
        <dbReference type="Proteomes" id="UP000184268"/>
    </source>
</evidence>
<keyword evidence="2" id="KW-1185">Reference proteome</keyword>
<name>A0A1M5P7S6_9GAMM</name>
<dbReference type="STRING" id="299255.SAMN02745129_1319"/>
<dbReference type="EMBL" id="FQXG01000001">
    <property type="protein sequence ID" value="SHG97747.1"/>
    <property type="molecule type" value="Genomic_DNA"/>
</dbReference>
<gene>
    <name evidence="1" type="ORF">SAMN02745129_1319</name>
</gene>
<accession>A0A1M5P7S6</accession>
<evidence type="ECO:0000313" key="1">
    <source>
        <dbReference type="EMBL" id="SHG97747.1"/>
    </source>
</evidence>
<reference evidence="1 2" key="1">
    <citation type="submission" date="2016-11" db="EMBL/GenBank/DDBJ databases">
        <authorList>
            <person name="Jaros S."/>
            <person name="Januszkiewicz K."/>
            <person name="Wedrychowicz H."/>
        </authorList>
    </citation>
    <scope>NUCLEOTIDE SEQUENCE [LARGE SCALE GENOMIC DNA]</scope>
    <source>
        <strain evidence="1 2">DSM 16917</strain>
    </source>
</reference>
<dbReference type="Proteomes" id="UP000184268">
    <property type="component" value="Unassembled WGS sequence"/>
</dbReference>
<protein>
    <submittedName>
        <fullName evidence="1">Uncharacterized protein</fullName>
    </submittedName>
</protein>
<proteinExistence type="predicted"/>
<dbReference type="RefSeq" id="WP_067658743.1">
    <property type="nucleotide sequence ID" value="NZ_FQXG01000001.1"/>
</dbReference>
<dbReference type="AlphaFoldDB" id="A0A1M5P7S6"/>